<evidence type="ECO:0000313" key="6">
    <source>
        <dbReference type="Proteomes" id="UP000825935"/>
    </source>
</evidence>
<dbReference type="InterPro" id="IPR008380">
    <property type="entry name" value="HAD-SF_hydro_IG_5-nucl"/>
</dbReference>
<evidence type="ECO:0000256" key="1">
    <source>
        <dbReference type="ARBA" id="ARBA00009589"/>
    </source>
</evidence>
<keyword evidence="4" id="KW-0460">Magnesium</keyword>
<proteinExistence type="inferred from homology"/>
<evidence type="ECO:0000256" key="2">
    <source>
        <dbReference type="ARBA" id="ARBA00022723"/>
    </source>
</evidence>
<evidence type="ECO:0000313" key="5">
    <source>
        <dbReference type="EMBL" id="KAH7446715.1"/>
    </source>
</evidence>
<evidence type="ECO:0000256" key="3">
    <source>
        <dbReference type="ARBA" id="ARBA00022801"/>
    </source>
</evidence>
<gene>
    <name evidence="5" type="ORF">KP509_01G070300</name>
</gene>
<protein>
    <submittedName>
        <fullName evidence="5">Uncharacterized protein</fullName>
    </submittedName>
</protein>
<dbReference type="InterPro" id="IPR036412">
    <property type="entry name" value="HAD-like_sf"/>
</dbReference>
<keyword evidence="3" id="KW-0378">Hydrolase</keyword>
<dbReference type="Pfam" id="PF05761">
    <property type="entry name" value="5_nucleotid"/>
    <property type="match status" value="1"/>
</dbReference>
<dbReference type="OMA" id="NFINAGM"/>
<dbReference type="OrthoDB" id="409330at2759"/>
<dbReference type="GO" id="GO:0046872">
    <property type="term" value="F:metal ion binding"/>
    <property type="evidence" value="ECO:0007669"/>
    <property type="project" value="UniProtKB-KW"/>
</dbReference>
<evidence type="ECO:0000256" key="4">
    <source>
        <dbReference type="ARBA" id="ARBA00022842"/>
    </source>
</evidence>
<dbReference type="PANTHER" id="PTHR12103:SF22">
    <property type="entry name" value="HAD-SUPERFAMILY HYDROLASE, SUBFAMILY IG, 5'-NUCLEOTIDASE"/>
    <property type="match status" value="1"/>
</dbReference>
<sequence>MENLRSMGYAVEGLSFDSDLVIRGLIMDKKNGNVVKADRFGYIKRAMHGTKMLSNRSISELYGRELVDLRDESRWEFLNTLFSVSEAVMYMQMVERLDEGVLPADIAPMDYQRLYKVVAKALFRAHVEGKLKDEIINDPERFVEHDPELPLALLDQKEAGKRLILITNSDYRYTNKMM</sequence>
<organism evidence="5 6">
    <name type="scientific">Ceratopteris richardii</name>
    <name type="common">Triangle waterfern</name>
    <dbReference type="NCBI Taxonomy" id="49495"/>
    <lineage>
        <taxon>Eukaryota</taxon>
        <taxon>Viridiplantae</taxon>
        <taxon>Streptophyta</taxon>
        <taxon>Embryophyta</taxon>
        <taxon>Tracheophyta</taxon>
        <taxon>Polypodiopsida</taxon>
        <taxon>Polypodiidae</taxon>
        <taxon>Polypodiales</taxon>
        <taxon>Pteridineae</taxon>
        <taxon>Pteridaceae</taxon>
        <taxon>Parkerioideae</taxon>
        <taxon>Ceratopteris</taxon>
    </lineage>
</organism>
<dbReference type="EMBL" id="CM035406">
    <property type="protein sequence ID" value="KAH7446715.1"/>
    <property type="molecule type" value="Genomic_DNA"/>
</dbReference>
<name>A0A8T2VMC6_CERRI</name>
<dbReference type="PANTHER" id="PTHR12103">
    <property type="entry name" value="5'-NUCLEOTIDASE DOMAIN-CONTAINING"/>
    <property type="match status" value="1"/>
</dbReference>
<comment type="similarity">
    <text evidence="1">Belongs to the 5'(3')-deoxyribonucleotidase family.</text>
</comment>
<dbReference type="Proteomes" id="UP000825935">
    <property type="component" value="Chromosome 1"/>
</dbReference>
<reference evidence="5" key="1">
    <citation type="submission" date="2021-08" db="EMBL/GenBank/DDBJ databases">
        <title>WGS assembly of Ceratopteris richardii.</title>
        <authorList>
            <person name="Marchant D.B."/>
            <person name="Chen G."/>
            <person name="Jenkins J."/>
            <person name="Shu S."/>
            <person name="Leebens-Mack J."/>
            <person name="Grimwood J."/>
            <person name="Schmutz J."/>
            <person name="Soltis P."/>
            <person name="Soltis D."/>
            <person name="Chen Z.-H."/>
        </authorList>
    </citation>
    <scope>NUCLEOTIDE SEQUENCE</scope>
    <source>
        <strain evidence="5">Whitten #5841</strain>
        <tissue evidence="5">Leaf</tissue>
    </source>
</reference>
<accession>A0A8T2VMC6</accession>
<dbReference type="GO" id="GO:0008253">
    <property type="term" value="F:5'-nucleotidase activity"/>
    <property type="evidence" value="ECO:0007669"/>
    <property type="project" value="TreeGrafter"/>
</dbReference>
<comment type="caution">
    <text evidence="5">The sequence shown here is derived from an EMBL/GenBank/DDBJ whole genome shotgun (WGS) entry which is preliminary data.</text>
</comment>
<keyword evidence="2" id="KW-0479">Metal-binding</keyword>
<dbReference type="AlphaFoldDB" id="A0A8T2VMC6"/>
<dbReference type="InterPro" id="IPR023214">
    <property type="entry name" value="HAD_sf"/>
</dbReference>
<dbReference type="SUPFAM" id="SSF56784">
    <property type="entry name" value="HAD-like"/>
    <property type="match status" value="1"/>
</dbReference>
<dbReference type="Gene3D" id="3.40.50.1000">
    <property type="entry name" value="HAD superfamily/HAD-like"/>
    <property type="match status" value="1"/>
</dbReference>
<keyword evidence="6" id="KW-1185">Reference proteome</keyword>